<dbReference type="PANTHER" id="PTHR35357:SF8">
    <property type="entry name" value="OS01G0111000 PROTEIN"/>
    <property type="match status" value="1"/>
</dbReference>
<sequence length="401" mass="44248">MHKQRRFRFRSRLCLCLFLGWFFFFLSVVALQIPLDSKLNVGDNNNWVSSNGNFAFGFYTRSDQPNQYSVGIRFNSNLIPEQTVVWVVGADVIVGCDSFLHLTQAGDLVLFDPSKGCPMWTSNTSHFSVAWTSLLDNGKILFSWKSENSSPSISGAIFTEDVGGFMVLDLENSEAWLALRDLDSDVSAALSLCPMHEAFAVGSLSKKTTHLFQAPNYDECVWALETTPPDLQSDHRGLAVSSLMAAMDNASKTAEKLRDTMDDESDVFIQQCLNDCYDHYVDVVQQMEGALAIVSFDGTSDQIKNLVLAAIADIEACESTFKEQPGHKAVLTRENGEMYKLCSNALVFVKQLPAYTEKHNPTGPPEQTPQTGGQAQETNQENAAPAQTSNQTPSPVQKPAL</sequence>
<evidence type="ECO:0000256" key="1">
    <source>
        <dbReference type="ARBA" id="ARBA00022729"/>
    </source>
</evidence>
<dbReference type="PANTHER" id="PTHR35357">
    <property type="entry name" value="OS02G0537100 PROTEIN"/>
    <property type="match status" value="1"/>
</dbReference>
<keyword evidence="1" id="KW-0732">Signal</keyword>
<dbReference type="OrthoDB" id="841681at2759"/>
<reference evidence="7 8" key="1">
    <citation type="journal article" date="2019" name="Nat. Plants">
        <title>Stout camphor tree genome fills gaps in understanding of flowering plant genome evolution.</title>
        <authorList>
            <person name="Chaw S.M."/>
            <person name="Liu Y.C."/>
            <person name="Wu Y.W."/>
            <person name="Wang H.Y."/>
            <person name="Lin C.I."/>
            <person name="Wu C.S."/>
            <person name="Ke H.M."/>
            <person name="Chang L.Y."/>
            <person name="Hsu C.Y."/>
            <person name="Yang H.T."/>
            <person name="Sudianto E."/>
            <person name="Hsu M.H."/>
            <person name="Wu K.P."/>
            <person name="Wang L.N."/>
            <person name="Leebens-Mack J.H."/>
            <person name="Tsai I.J."/>
        </authorList>
    </citation>
    <scope>NUCLEOTIDE SEQUENCE [LARGE SCALE GENOMIC DNA]</scope>
    <source>
        <strain evidence="8">cv. Chaw 1501</strain>
        <tissue evidence="7">Young leaves</tissue>
    </source>
</reference>
<feature type="coiled-coil region" evidence="4">
    <location>
        <begin position="240"/>
        <end position="267"/>
    </location>
</feature>
<dbReference type="InterPro" id="IPR035513">
    <property type="entry name" value="Invertase/methylesterase_inhib"/>
</dbReference>
<accession>A0A3S4PS96</accession>
<dbReference type="InterPro" id="IPR036426">
    <property type="entry name" value="Bulb-type_lectin_dom_sf"/>
</dbReference>
<dbReference type="Pfam" id="PF04043">
    <property type="entry name" value="PMEI"/>
    <property type="match status" value="1"/>
</dbReference>
<proteinExistence type="inferred from homology"/>
<evidence type="ECO:0000256" key="3">
    <source>
        <dbReference type="ARBA" id="ARBA00038471"/>
    </source>
</evidence>
<dbReference type="SMART" id="SM00856">
    <property type="entry name" value="PMEI"/>
    <property type="match status" value="1"/>
</dbReference>
<dbReference type="GO" id="GO:0004857">
    <property type="term" value="F:enzyme inhibitor activity"/>
    <property type="evidence" value="ECO:0007669"/>
    <property type="project" value="InterPro"/>
</dbReference>
<keyword evidence="7" id="KW-0418">Kinase</keyword>
<dbReference type="SMART" id="SM00108">
    <property type="entry name" value="B_lectin"/>
    <property type="match status" value="1"/>
</dbReference>
<dbReference type="GO" id="GO:0016301">
    <property type="term" value="F:kinase activity"/>
    <property type="evidence" value="ECO:0007669"/>
    <property type="project" value="UniProtKB-KW"/>
</dbReference>
<dbReference type="NCBIfam" id="TIGR01614">
    <property type="entry name" value="PME_inhib"/>
    <property type="match status" value="1"/>
</dbReference>
<keyword evidence="2" id="KW-1015">Disulfide bond</keyword>
<comment type="caution">
    <text evidence="7">The sequence shown here is derived from an EMBL/GenBank/DDBJ whole genome shotgun (WGS) entry which is preliminary data.</text>
</comment>
<keyword evidence="7" id="KW-0675">Receptor</keyword>
<comment type="similarity">
    <text evidence="3">Belongs to the PMEI family.</text>
</comment>
<evidence type="ECO:0000256" key="5">
    <source>
        <dbReference type="SAM" id="MobiDB-lite"/>
    </source>
</evidence>
<keyword evidence="4" id="KW-0175">Coiled coil</keyword>
<dbReference type="Gene3D" id="1.20.140.40">
    <property type="entry name" value="Invertase/pectin methylesterase inhibitor family protein"/>
    <property type="match status" value="1"/>
</dbReference>
<dbReference type="AlphaFoldDB" id="A0A3S4PS96"/>
<dbReference type="Gene3D" id="2.90.10.10">
    <property type="entry name" value="Bulb-type lectin domain"/>
    <property type="match status" value="1"/>
</dbReference>
<organism evidence="7 8">
    <name type="scientific">Cinnamomum micranthum f. kanehirae</name>
    <dbReference type="NCBI Taxonomy" id="337451"/>
    <lineage>
        <taxon>Eukaryota</taxon>
        <taxon>Viridiplantae</taxon>
        <taxon>Streptophyta</taxon>
        <taxon>Embryophyta</taxon>
        <taxon>Tracheophyta</taxon>
        <taxon>Spermatophyta</taxon>
        <taxon>Magnoliopsida</taxon>
        <taxon>Magnoliidae</taxon>
        <taxon>Laurales</taxon>
        <taxon>Lauraceae</taxon>
        <taxon>Cinnamomum</taxon>
    </lineage>
</organism>
<keyword evidence="7" id="KW-0430">Lectin</keyword>
<feature type="region of interest" description="Disordered" evidence="5">
    <location>
        <begin position="356"/>
        <end position="401"/>
    </location>
</feature>
<evidence type="ECO:0000259" key="6">
    <source>
        <dbReference type="PROSITE" id="PS50927"/>
    </source>
</evidence>
<keyword evidence="7" id="KW-0808">Transferase</keyword>
<feature type="compositionally biased region" description="Low complexity" evidence="5">
    <location>
        <begin position="368"/>
        <end position="378"/>
    </location>
</feature>
<gene>
    <name evidence="7" type="ORF">CKAN_02349400</name>
</gene>
<evidence type="ECO:0000313" key="7">
    <source>
        <dbReference type="EMBL" id="RWR94213.1"/>
    </source>
</evidence>
<dbReference type="SUPFAM" id="SSF51110">
    <property type="entry name" value="alpha-D-mannose-specific plant lectins"/>
    <property type="match status" value="1"/>
</dbReference>
<protein>
    <submittedName>
        <fullName evidence="7">G-type lectin S-receptor-like serine/threonine-protein kinase SD3-1</fullName>
    </submittedName>
</protein>
<dbReference type="Proteomes" id="UP000283530">
    <property type="component" value="Unassembled WGS sequence"/>
</dbReference>
<evidence type="ECO:0000256" key="4">
    <source>
        <dbReference type="SAM" id="Coils"/>
    </source>
</evidence>
<feature type="domain" description="Bulb-type lectin" evidence="6">
    <location>
        <begin position="32"/>
        <end position="155"/>
    </location>
</feature>
<dbReference type="GO" id="GO:0030246">
    <property type="term" value="F:carbohydrate binding"/>
    <property type="evidence" value="ECO:0007669"/>
    <property type="project" value="UniProtKB-KW"/>
</dbReference>
<dbReference type="SUPFAM" id="SSF101148">
    <property type="entry name" value="Plant invertase/pectin methylesterase inhibitor"/>
    <property type="match status" value="1"/>
</dbReference>
<keyword evidence="8" id="KW-1185">Reference proteome</keyword>
<evidence type="ECO:0000313" key="8">
    <source>
        <dbReference type="Proteomes" id="UP000283530"/>
    </source>
</evidence>
<feature type="compositionally biased region" description="Polar residues" evidence="5">
    <location>
        <begin position="379"/>
        <end position="395"/>
    </location>
</feature>
<dbReference type="InterPro" id="IPR006501">
    <property type="entry name" value="Pectinesterase_inhib_dom"/>
</dbReference>
<evidence type="ECO:0000256" key="2">
    <source>
        <dbReference type="ARBA" id="ARBA00023157"/>
    </source>
</evidence>
<dbReference type="PROSITE" id="PS50927">
    <property type="entry name" value="BULB_LECTIN"/>
    <property type="match status" value="1"/>
</dbReference>
<name>A0A3S4PS96_9MAGN</name>
<dbReference type="InterPro" id="IPR001480">
    <property type="entry name" value="Bulb-type_lectin_dom"/>
</dbReference>
<dbReference type="EMBL" id="QPKB01000010">
    <property type="protein sequence ID" value="RWR94213.1"/>
    <property type="molecule type" value="Genomic_DNA"/>
</dbReference>